<dbReference type="AlphaFoldDB" id="A0A835YUW2"/>
<evidence type="ECO:0000259" key="8">
    <source>
        <dbReference type="PROSITE" id="PS50166"/>
    </source>
</evidence>
<dbReference type="SUPFAM" id="SSF48371">
    <property type="entry name" value="ARM repeat"/>
    <property type="match status" value="1"/>
</dbReference>
<evidence type="ECO:0000256" key="6">
    <source>
        <dbReference type="ARBA" id="ARBA00022927"/>
    </source>
</evidence>
<dbReference type="Gene3D" id="1.25.10.10">
    <property type="entry name" value="Leucine-rich Repeat Variant"/>
    <property type="match status" value="2"/>
</dbReference>
<dbReference type="GO" id="GO:0031267">
    <property type="term" value="F:small GTPase binding"/>
    <property type="evidence" value="ECO:0007669"/>
    <property type="project" value="InterPro"/>
</dbReference>
<comment type="similarity">
    <text evidence="3">Belongs to the exportin family.</text>
</comment>
<dbReference type="Proteomes" id="UP000664859">
    <property type="component" value="Unassembled WGS sequence"/>
</dbReference>
<dbReference type="SMART" id="SM00913">
    <property type="entry name" value="IBN_N"/>
    <property type="match status" value="1"/>
</dbReference>
<evidence type="ECO:0000313" key="10">
    <source>
        <dbReference type="Proteomes" id="UP000664859"/>
    </source>
</evidence>
<organism evidence="9 10">
    <name type="scientific">Tribonema minus</name>
    <dbReference type="NCBI Taxonomy" id="303371"/>
    <lineage>
        <taxon>Eukaryota</taxon>
        <taxon>Sar</taxon>
        <taxon>Stramenopiles</taxon>
        <taxon>Ochrophyta</taxon>
        <taxon>PX clade</taxon>
        <taxon>Xanthophyceae</taxon>
        <taxon>Tribonematales</taxon>
        <taxon>Tribonemataceae</taxon>
        <taxon>Tribonema</taxon>
    </lineage>
</organism>
<gene>
    <name evidence="9" type="ORF">JKP88DRAFT_270080</name>
</gene>
<dbReference type="Pfam" id="PF03810">
    <property type="entry name" value="IBN_N"/>
    <property type="match status" value="1"/>
</dbReference>
<reference evidence="9" key="1">
    <citation type="submission" date="2021-02" db="EMBL/GenBank/DDBJ databases">
        <title>First Annotated Genome of the Yellow-green Alga Tribonema minus.</title>
        <authorList>
            <person name="Mahan K.M."/>
        </authorList>
    </citation>
    <scope>NUCLEOTIDE SEQUENCE</scope>
    <source>
        <strain evidence="9">UTEX B ZZ1240</strain>
    </source>
</reference>
<keyword evidence="6" id="KW-0653">Protein transport</keyword>
<dbReference type="GO" id="GO:0005049">
    <property type="term" value="F:nuclear export signal receptor activity"/>
    <property type="evidence" value="ECO:0007669"/>
    <property type="project" value="InterPro"/>
</dbReference>
<comment type="caution">
    <text evidence="9">The sequence shown here is derived from an EMBL/GenBank/DDBJ whole genome shotgun (WGS) entry which is preliminary data.</text>
</comment>
<keyword evidence="10" id="KW-1185">Reference proteome</keyword>
<dbReference type="InterPro" id="IPR044189">
    <property type="entry name" value="XPO4/7-like"/>
</dbReference>
<proteinExistence type="inferred from homology"/>
<dbReference type="Pfam" id="PF25795">
    <property type="entry name" value="TPR_XPO7"/>
    <property type="match status" value="1"/>
</dbReference>
<evidence type="ECO:0000256" key="1">
    <source>
        <dbReference type="ARBA" id="ARBA00004123"/>
    </source>
</evidence>
<dbReference type="FunFam" id="1.25.10.10:FF:000520">
    <property type="entry name" value="Exportin-7-A"/>
    <property type="match status" value="1"/>
</dbReference>
<feature type="domain" description="Importin N-terminal" evidence="8">
    <location>
        <begin position="30"/>
        <end position="96"/>
    </location>
</feature>
<dbReference type="PANTHER" id="PTHR12596:SF2">
    <property type="entry name" value="EXPORTIN-7 ISOFORM X1"/>
    <property type="match status" value="1"/>
</dbReference>
<dbReference type="InterPro" id="IPR011989">
    <property type="entry name" value="ARM-like"/>
</dbReference>
<dbReference type="PROSITE" id="PS50166">
    <property type="entry name" value="IMPORTIN_B_NT"/>
    <property type="match status" value="1"/>
</dbReference>
<evidence type="ECO:0000256" key="5">
    <source>
        <dbReference type="ARBA" id="ARBA00022490"/>
    </source>
</evidence>
<accession>A0A835YUW2</accession>
<evidence type="ECO:0000256" key="4">
    <source>
        <dbReference type="ARBA" id="ARBA00022448"/>
    </source>
</evidence>
<sequence>MAMDAQQLAQVESLCDALYNAANEAQRASAQQQLMSLQSSVDYIPQCQYILDNSQNPYARLLASNSLTQLITQHWNSFSVPQRVDIRNYILSYLASQGPSLKDYVVTALVQLLCRITKLGWFDDAAHRDLVDETLKFLGAPSTAHYIIGLRILNQLVEEINIPSNGRTLPQHRKTAVSFRDTCLLRIFNIALTALQQLKSRTQGPLDPKQEAAMGESALNLSQRCLSFDFIGTNPDESSEDVGTIQVPGAWREVITDPATMTLFFDFYKTTDPPRSSLAMQSVILLSSVRRSLFPKDADRAAFLQLLMDFLRDILSTQQGLQHQENYHEFCRQLGRLKANYQLSELVRVDGYLEWVELAASFTVKSFQEWQWSANSVHYLLALWGRLVSAVPYVRPEVGAKNHTQRLQECVRLVVQCYVRSMVDSVEQVIASEGSIDDPLDDEGSLKEQLDRLPVIGRFEYASLATFILAIFDPLLVQYNEAIQHAGAGHAQSPALLQRLATLEGQLTWLVYICGALVGGYSWSDATSQDGEEAIDASLCRRMFQLAQGVDFRLSGTGGQGKCSPRLELALLYFFQTFRRMYMWEQHGLGAVTLTTIMMSGALPARPDFTAPSNKQKVFQCFFDHMGLGDHAVVTNIIVTKVGNNLKYWPQNEEVISSTLQLFLDMASSYSSSKLLLSLDTVAFLIQHHNEEHFPFLAVPSNTRHRTTFHMTLSRLIFAATEDTDALFEAFMAPLLAVLAQLAAAPSFRQETIKRAIIGICRDLRGVSAATNNKRTYGMLFEALYPAHFPVFVRAAEEWADSVEVSTALLKFLQEFTHNRAQRLVFDQSSPNGILLFREASKVVCAFGNRLAANTQACNVPDANALVWPHTSMLNFNCACLFCGTAQGAALCMSALTTALAGGYVNFGVFALYGDKALDNALETVLKLAFNIPQRDITAFPKLARAYYAFFEILFRNHINIVLQLDTPMFTQVLAAQHEGLQSLDAPLSAQCAMTIDHLATFYFTKAPKGTPAVRALQAHLQSNPSLLTQLLGTLFNLLLFDNASSQTANQWAVTRPILSLLLADEAAFTRYKEHLLSSQSPDNAARLNECFDKLLADVQRSLDNTNRDRFTQRLTTFRVAARQFLTL</sequence>
<dbReference type="InterPro" id="IPR057947">
    <property type="entry name" value="TPR_XPO7/RBP17"/>
</dbReference>
<evidence type="ECO:0000313" key="9">
    <source>
        <dbReference type="EMBL" id="KAG5181138.1"/>
    </source>
</evidence>
<evidence type="ECO:0000256" key="7">
    <source>
        <dbReference type="ARBA" id="ARBA00023242"/>
    </source>
</evidence>
<name>A0A835YUW2_9STRA</name>
<keyword evidence="5" id="KW-0963">Cytoplasm</keyword>
<dbReference type="OrthoDB" id="244158at2759"/>
<evidence type="ECO:0000256" key="2">
    <source>
        <dbReference type="ARBA" id="ARBA00004496"/>
    </source>
</evidence>
<dbReference type="InterPro" id="IPR001494">
    <property type="entry name" value="Importin-beta_N"/>
</dbReference>
<dbReference type="GO" id="GO:0005643">
    <property type="term" value="C:nuclear pore"/>
    <property type="evidence" value="ECO:0007669"/>
    <property type="project" value="TreeGrafter"/>
</dbReference>
<dbReference type="PANTHER" id="PTHR12596">
    <property type="entry name" value="EXPORTIN 4,7-RELATED"/>
    <property type="match status" value="1"/>
</dbReference>
<comment type="subcellular location">
    <subcellularLocation>
        <location evidence="2">Cytoplasm</location>
    </subcellularLocation>
    <subcellularLocation>
        <location evidence="1">Nucleus</location>
    </subcellularLocation>
</comment>
<dbReference type="EMBL" id="JAFCMP010000335">
    <property type="protein sequence ID" value="KAG5181138.1"/>
    <property type="molecule type" value="Genomic_DNA"/>
</dbReference>
<dbReference type="InterPro" id="IPR016024">
    <property type="entry name" value="ARM-type_fold"/>
</dbReference>
<dbReference type="GO" id="GO:0006611">
    <property type="term" value="P:protein export from nucleus"/>
    <property type="evidence" value="ECO:0007669"/>
    <property type="project" value="TreeGrafter"/>
</dbReference>
<keyword evidence="4" id="KW-0813">Transport</keyword>
<keyword evidence="7" id="KW-0539">Nucleus</keyword>
<dbReference type="GO" id="GO:0005737">
    <property type="term" value="C:cytoplasm"/>
    <property type="evidence" value="ECO:0007669"/>
    <property type="project" value="UniProtKB-SubCell"/>
</dbReference>
<protein>
    <submittedName>
        <fullName evidence="9">RAN binding protein 16-like protein</fullName>
    </submittedName>
</protein>
<evidence type="ECO:0000256" key="3">
    <source>
        <dbReference type="ARBA" id="ARBA00009466"/>
    </source>
</evidence>